<evidence type="ECO:0000256" key="1">
    <source>
        <dbReference type="SAM" id="MobiDB-lite"/>
    </source>
</evidence>
<gene>
    <name evidence="3" type="ORF">G6045_38105</name>
</gene>
<sequence length="279" mass="29463">MAGDKSFGTDAYEPDDLLMAAITGTDVPDELAHDAGYQAALGDLDQLRCALRELGDELAAEPAGEPVPAPAAVPPRVRPARVRTRRLFAVSVRVAVAACALALFGGLFWLGAQNGMNLDAADSDKSAGEGVRGPAHDSGGDHKEGEGQKGAASRAPDSDSAQSDAGFSRAEQIACTKILVEGKATKLVPRKDGKVDVTVKVDRWYRPERAVAEEPTMTVALPAPVASDIERGELVLISVYRHAEDGYDAETGWGVGDVRPELLEALPESRTLDCPKPLR</sequence>
<keyword evidence="2" id="KW-0812">Transmembrane</keyword>
<feature type="compositionally biased region" description="Basic and acidic residues" evidence="1">
    <location>
        <begin position="134"/>
        <end position="147"/>
    </location>
</feature>
<proteinExistence type="predicted"/>
<keyword evidence="2" id="KW-1133">Transmembrane helix</keyword>
<keyword evidence="2" id="KW-0472">Membrane</keyword>
<dbReference type="EMBL" id="JAAKZW010000327">
    <property type="protein sequence ID" value="NGO81432.1"/>
    <property type="molecule type" value="Genomic_DNA"/>
</dbReference>
<dbReference type="AlphaFoldDB" id="A0A6G4XW70"/>
<evidence type="ECO:0000256" key="2">
    <source>
        <dbReference type="SAM" id="Phobius"/>
    </source>
</evidence>
<evidence type="ECO:0000313" key="4">
    <source>
        <dbReference type="Proteomes" id="UP000481109"/>
    </source>
</evidence>
<dbReference type="RefSeq" id="WP_165336828.1">
    <property type="nucleotide sequence ID" value="NZ_JAAKZW010000327.1"/>
</dbReference>
<name>A0A6G4XW70_9ACTN</name>
<keyword evidence="4" id="KW-1185">Reference proteome</keyword>
<feature type="transmembrane region" description="Helical" evidence="2">
    <location>
        <begin position="87"/>
        <end position="110"/>
    </location>
</feature>
<comment type="caution">
    <text evidence="3">The sequence shown here is derived from an EMBL/GenBank/DDBJ whole genome shotgun (WGS) entry which is preliminary data.</text>
</comment>
<reference evidence="3 4" key="1">
    <citation type="submission" date="2020-02" db="EMBL/GenBank/DDBJ databases">
        <title>Whole-genome analyses of novel actinobacteria.</title>
        <authorList>
            <person name="Sahin N."/>
            <person name="Tokatli A."/>
        </authorList>
    </citation>
    <scope>NUCLEOTIDE SEQUENCE [LARGE SCALE GENOMIC DNA]</scope>
    <source>
        <strain evidence="3 4">YC504</strain>
    </source>
</reference>
<protein>
    <submittedName>
        <fullName evidence="3">Uncharacterized protein</fullName>
    </submittedName>
</protein>
<feature type="region of interest" description="Disordered" evidence="1">
    <location>
        <begin position="122"/>
        <end position="167"/>
    </location>
</feature>
<evidence type="ECO:0000313" key="3">
    <source>
        <dbReference type="EMBL" id="NGO81432.1"/>
    </source>
</evidence>
<dbReference type="Proteomes" id="UP000481109">
    <property type="component" value="Unassembled WGS sequence"/>
</dbReference>
<accession>A0A6G4XW70</accession>
<organism evidence="3 4">
    <name type="scientific">Streptomyces mesophilus</name>
    <dbReference type="NCBI Taxonomy" id="1775132"/>
    <lineage>
        <taxon>Bacteria</taxon>
        <taxon>Bacillati</taxon>
        <taxon>Actinomycetota</taxon>
        <taxon>Actinomycetes</taxon>
        <taxon>Kitasatosporales</taxon>
        <taxon>Streptomycetaceae</taxon>
        <taxon>Streptomyces</taxon>
    </lineage>
</organism>